<dbReference type="RefSeq" id="WP_231010504.1">
    <property type="nucleotide sequence ID" value="NZ_BAAAEW010000004.1"/>
</dbReference>
<dbReference type="PANTHER" id="PTHR45527">
    <property type="entry name" value="NONRIBOSOMAL PEPTIDE SYNTHETASE"/>
    <property type="match status" value="1"/>
</dbReference>
<gene>
    <name evidence="2" type="ORF">GCM10009107_07890</name>
</gene>
<dbReference type="EMBL" id="BAAAEW010000004">
    <property type="protein sequence ID" value="GAA0743398.1"/>
    <property type="molecule type" value="Genomic_DNA"/>
</dbReference>
<feature type="domain" description="Condensation" evidence="1">
    <location>
        <begin position="10"/>
        <end position="385"/>
    </location>
</feature>
<dbReference type="Proteomes" id="UP001500279">
    <property type="component" value="Unassembled WGS sequence"/>
</dbReference>
<keyword evidence="3" id="KW-1185">Reference proteome</keyword>
<reference evidence="2 3" key="1">
    <citation type="journal article" date="2019" name="Int. J. Syst. Evol. Microbiol.">
        <title>The Global Catalogue of Microorganisms (GCM) 10K type strain sequencing project: providing services to taxonomists for standard genome sequencing and annotation.</title>
        <authorList>
            <consortium name="The Broad Institute Genomics Platform"/>
            <consortium name="The Broad Institute Genome Sequencing Center for Infectious Disease"/>
            <person name="Wu L."/>
            <person name="Ma J."/>
        </authorList>
    </citation>
    <scope>NUCLEOTIDE SEQUENCE [LARGE SCALE GENOMIC DNA]</scope>
    <source>
        <strain evidence="2 3">JCM 15503</strain>
    </source>
</reference>
<name>A0ABN1JNE4_9BURK</name>
<evidence type="ECO:0000313" key="3">
    <source>
        <dbReference type="Proteomes" id="UP001500279"/>
    </source>
</evidence>
<proteinExistence type="predicted"/>
<accession>A0ABN1JNE4</accession>
<comment type="caution">
    <text evidence="2">The sequence shown here is derived from an EMBL/GenBank/DDBJ whole genome shotgun (WGS) entry which is preliminary data.</text>
</comment>
<dbReference type="Gene3D" id="3.30.559.10">
    <property type="entry name" value="Chloramphenicol acetyltransferase-like domain"/>
    <property type="match status" value="1"/>
</dbReference>
<dbReference type="SUPFAM" id="SSF52777">
    <property type="entry name" value="CoA-dependent acyltransferases"/>
    <property type="match status" value="2"/>
</dbReference>
<sequence>MRNDSITTFGVSEIQRRFLAAEARHAQLAPHLQRSVCLLPAGVDLGRLRQVFAQVSQLQDAFRTSFERGPDLFTFFQHVQPEGGLQLDEQAFDGSADELVQALNHGPLFDQLHPGIDPFGPPPLARGSLLQTQDGVTALALSVHHAIFDGWSAAVLFGQLIELFEAEDAAACLPGIRARFDPYPAFVEHERQTLQGERLATLQGFWRDYLANPPGVAADHAAAAALSLGQEGEVRHTEIALPAEVVQRLDALAGAHRLTTHVLLLACMQWAMAAGNGELDVLTSTPTRNRPARFAETIGCFVNPVIVRQRMDPQRSLLDNLTALRGAATAAYRHGAFPAARVVRELFPELLRQRIPLASSWFAIQVGTATQEVQQRHQFRLLNLAAGRAMGAGFALELRPVDGVLRGPFLTRRHFDPDHLAPRRFLDLVQALLSDPRQTLAQAWRRPLSN</sequence>
<evidence type="ECO:0000259" key="1">
    <source>
        <dbReference type="Pfam" id="PF00668"/>
    </source>
</evidence>
<dbReference type="Pfam" id="PF00668">
    <property type="entry name" value="Condensation"/>
    <property type="match status" value="1"/>
</dbReference>
<dbReference type="InterPro" id="IPR001242">
    <property type="entry name" value="Condensation_dom"/>
</dbReference>
<protein>
    <recommendedName>
        <fullName evidence="1">Condensation domain-containing protein</fullName>
    </recommendedName>
</protein>
<dbReference type="PANTHER" id="PTHR45527:SF1">
    <property type="entry name" value="FATTY ACID SYNTHASE"/>
    <property type="match status" value="1"/>
</dbReference>
<dbReference type="Gene3D" id="3.30.559.30">
    <property type="entry name" value="Nonribosomal peptide synthetase, condensation domain"/>
    <property type="match status" value="1"/>
</dbReference>
<dbReference type="InterPro" id="IPR023213">
    <property type="entry name" value="CAT-like_dom_sf"/>
</dbReference>
<evidence type="ECO:0000313" key="2">
    <source>
        <dbReference type="EMBL" id="GAA0743398.1"/>
    </source>
</evidence>
<organism evidence="2 3">
    <name type="scientific">Ideonella azotifigens</name>
    <dbReference type="NCBI Taxonomy" id="513160"/>
    <lineage>
        <taxon>Bacteria</taxon>
        <taxon>Pseudomonadati</taxon>
        <taxon>Pseudomonadota</taxon>
        <taxon>Betaproteobacteria</taxon>
        <taxon>Burkholderiales</taxon>
        <taxon>Sphaerotilaceae</taxon>
        <taxon>Ideonella</taxon>
    </lineage>
</organism>